<dbReference type="Gene3D" id="3.40.50.720">
    <property type="entry name" value="NAD(P)-binding Rossmann-like Domain"/>
    <property type="match status" value="1"/>
</dbReference>
<dbReference type="GO" id="GO:0019632">
    <property type="term" value="P:shikimate metabolic process"/>
    <property type="evidence" value="ECO:0007669"/>
    <property type="project" value="TreeGrafter"/>
</dbReference>
<name>A0A246GBZ9_9FLAO</name>
<comment type="pathway">
    <text evidence="1">Metabolic intermediate biosynthesis; chorismate biosynthesis; chorismate from D-erythrose 4-phosphate and phosphoenolpyruvate: step 4/7.</text>
</comment>
<evidence type="ECO:0000313" key="5">
    <source>
        <dbReference type="EMBL" id="OWP78416.1"/>
    </source>
</evidence>
<comment type="caution">
    <text evidence="5">The sequence shown here is derived from an EMBL/GenBank/DDBJ whole genome shotgun (WGS) entry which is preliminary data.</text>
</comment>
<dbReference type="Gene3D" id="3.40.50.10860">
    <property type="entry name" value="Leucine Dehydrogenase, chain A, domain 1"/>
    <property type="match status" value="1"/>
</dbReference>
<dbReference type="AlphaFoldDB" id="A0A246GBZ9"/>
<dbReference type="InterPro" id="IPR013708">
    <property type="entry name" value="Shikimate_DH-bd_N"/>
</dbReference>
<sequence length="245" mass="28008">MKKLGLLGRNISYSFSKNYFKDKFQNESLTSFFSYDNYDIQKIDEFKNIIINEPNLIGLNVTIPYKEEIIPLLDRLSETAKYIGAVNTIKINSKKELIGDNTDFYGFQESLIPLLCDHHKKALILGTGGASKAIAYALKNLGIEYLFVSRKQSLNTISYNELNASIITEYNIIINCTPLGTYPNIKDCPSIPYEFITSNHLVYDLIYNPEKTTFLIKAKEKGAIIKNGYEMLVLQAEKAWEIWNQ</sequence>
<evidence type="ECO:0000259" key="4">
    <source>
        <dbReference type="Pfam" id="PF08501"/>
    </source>
</evidence>
<dbReference type="GO" id="GO:0050661">
    <property type="term" value="F:NADP binding"/>
    <property type="evidence" value="ECO:0007669"/>
    <property type="project" value="TreeGrafter"/>
</dbReference>
<keyword evidence="2" id="KW-0560">Oxidoreductase</keyword>
<gene>
    <name evidence="5" type="primary">aroE</name>
    <name evidence="5" type="ORF">BWK62_05055</name>
</gene>
<protein>
    <submittedName>
        <fullName evidence="5">Shikimate dehydrogenase</fullName>
    </submittedName>
</protein>
<evidence type="ECO:0000256" key="3">
    <source>
        <dbReference type="ARBA" id="ARBA00023141"/>
    </source>
</evidence>
<dbReference type="PANTHER" id="PTHR21089">
    <property type="entry name" value="SHIKIMATE DEHYDROGENASE"/>
    <property type="match status" value="1"/>
</dbReference>
<dbReference type="GO" id="GO:0009423">
    <property type="term" value="P:chorismate biosynthetic process"/>
    <property type="evidence" value="ECO:0007669"/>
    <property type="project" value="TreeGrafter"/>
</dbReference>
<dbReference type="PANTHER" id="PTHR21089:SF1">
    <property type="entry name" value="BIFUNCTIONAL 3-DEHYDROQUINATE DEHYDRATASE_SHIKIMATE DEHYDROGENASE, CHLOROPLASTIC"/>
    <property type="match status" value="1"/>
</dbReference>
<dbReference type="CDD" id="cd01065">
    <property type="entry name" value="NAD_bind_Shikimate_DH"/>
    <property type="match status" value="1"/>
</dbReference>
<dbReference type="InterPro" id="IPR036291">
    <property type="entry name" value="NAD(P)-bd_dom_sf"/>
</dbReference>
<dbReference type="Proteomes" id="UP000198034">
    <property type="component" value="Unassembled WGS sequence"/>
</dbReference>
<organism evidence="5 6">
    <name type="scientific">Flavobacterium columnare</name>
    <dbReference type="NCBI Taxonomy" id="996"/>
    <lineage>
        <taxon>Bacteria</taxon>
        <taxon>Pseudomonadati</taxon>
        <taxon>Bacteroidota</taxon>
        <taxon>Flavobacteriia</taxon>
        <taxon>Flavobacteriales</taxon>
        <taxon>Flavobacteriaceae</taxon>
        <taxon>Flavobacterium</taxon>
    </lineage>
</organism>
<dbReference type="OrthoDB" id="9792692at2"/>
<evidence type="ECO:0000256" key="1">
    <source>
        <dbReference type="ARBA" id="ARBA00004871"/>
    </source>
</evidence>
<dbReference type="InterPro" id="IPR022893">
    <property type="entry name" value="Shikimate_DH_fam"/>
</dbReference>
<keyword evidence="3" id="KW-0057">Aromatic amino acid biosynthesis</keyword>
<proteinExistence type="predicted"/>
<evidence type="ECO:0000313" key="6">
    <source>
        <dbReference type="Proteomes" id="UP000198034"/>
    </source>
</evidence>
<feature type="domain" description="Shikimate dehydrogenase substrate binding N-terminal" evidence="4">
    <location>
        <begin position="6"/>
        <end position="89"/>
    </location>
</feature>
<dbReference type="GO" id="GO:0005829">
    <property type="term" value="C:cytosol"/>
    <property type="evidence" value="ECO:0007669"/>
    <property type="project" value="TreeGrafter"/>
</dbReference>
<dbReference type="SUPFAM" id="SSF51735">
    <property type="entry name" value="NAD(P)-binding Rossmann-fold domains"/>
    <property type="match status" value="1"/>
</dbReference>
<dbReference type="EMBL" id="MTCY01000010">
    <property type="protein sequence ID" value="OWP78416.1"/>
    <property type="molecule type" value="Genomic_DNA"/>
</dbReference>
<dbReference type="GO" id="GO:0009073">
    <property type="term" value="P:aromatic amino acid family biosynthetic process"/>
    <property type="evidence" value="ECO:0007669"/>
    <property type="project" value="UniProtKB-KW"/>
</dbReference>
<dbReference type="SUPFAM" id="SSF53223">
    <property type="entry name" value="Aminoacid dehydrogenase-like, N-terminal domain"/>
    <property type="match status" value="1"/>
</dbReference>
<accession>A0A246GBZ9</accession>
<dbReference type="GO" id="GO:0004764">
    <property type="term" value="F:shikimate 3-dehydrogenase (NADP+) activity"/>
    <property type="evidence" value="ECO:0007669"/>
    <property type="project" value="InterPro"/>
</dbReference>
<dbReference type="Pfam" id="PF08501">
    <property type="entry name" value="Shikimate_dh_N"/>
    <property type="match status" value="1"/>
</dbReference>
<keyword evidence="3" id="KW-0028">Amino-acid biosynthesis</keyword>
<evidence type="ECO:0000256" key="2">
    <source>
        <dbReference type="ARBA" id="ARBA00023002"/>
    </source>
</evidence>
<reference evidence="5 6" key="1">
    <citation type="journal article" date="2017" name="Infect. Genet. Evol.">
        <title>Comparative genome analysis of fish pathogen Flavobacterium columnare reveals extensive sequence diversity within the species.</title>
        <authorList>
            <person name="Kayansamruaj P."/>
            <person name="Dong H.T."/>
            <person name="Hirono I."/>
            <person name="Kondo H."/>
            <person name="Senapin S."/>
            <person name="Rodkhum C."/>
        </authorList>
    </citation>
    <scope>NUCLEOTIDE SEQUENCE [LARGE SCALE GENOMIC DNA]</scope>
    <source>
        <strain evidence="5 6">1214</strain>
    </source>
</reference>
<dbReference type="InterPro" id="IPR046346">
    <property type="entry name" value="Aminoacid_DH-like_N_sf"/>
</dbReference>